<dbReference type="Proteomes" id="UP000814385">
    <property type="component" value="Unassembled WGS sequence"/>
</dbReference>
<accession>A0ABS9P6B4</accession>
<gene>
    <name evidence="1" type="ORF">HOP52_05840</name>
</gene>
<comment type="caution">
    <text evidence="1">The sequence shown here is derived from an EMBL/GenBank/DDBJ whole genome shotgun (WGS) entry which is preliminary data.</text>
</comment>
<protein>
    <submittedName>
        <fullName evidence="1">P-II family nitrogen regulator</fullName>
    </submittedName>
</protein>
<organism evidence="1 2">
    <name type="scientific">Billgrantia campisalis</name>
    <dbReference type="NCBI Taxonomy" id="74661"/>
    <lineage>
        <taxon>Bacteria</taxon>
        <taxon>Pseudomonadati</taxon>
        <taxon>Pseudomonadota</taxon>
        <taxon>Gammaproteobacteria</taxon>
        <taxon>Oceanospirillales</taxon>
        <taxon>Halomonadaceae</taxon>
        <taxon>Billgrantia</taxon>
    </lineage>
</organism>
<dbReference type="RefSeq" id="WP_238976436.1">
    <property type="nucleotide sequence ID" value="NZ_JABFUC010000004.1"/>
</dbReference>
<reference evidence="1 2" key="1">
    <citation type="submission" date="2020-05" db="EMBL/GenBank/DDBJ databases">
        <title>Comparative genomic analysis of denitrifying bacteria from Halomonas genus.</title>
        <authorList>
            <person name="Wang L."/>
            <person name="Shao Z."/>
        </authorList>
    </citation>
    <scope>NUCLEOTIDE SEQUENCE [LARGE SCALE GENOMIC DNA]</scope>
    <source>
        <strain evidence="1 2">A4</strain>
    </source>
</reference>
<dbReference type="InterPro" id="IPR011322">
    <property type="entry name" value="N-reg_PII-like_a/b"/>
</dbReference>
<evidence type="ECO:0000313" key="2">
    <source>
        <dbReference type="Proteomes" id="UP000814385"/>
    </source>
</evidence>
<dbReference type="Pfam" id="PF00543">
    <property type="entry name" value="P-II"/>
    <property type="match status" value="1"/>
</dbReference>
<keyword evidence="2" id="KW-1185">Reference proteome</keyword>
<dbReference type="Gene3D" id="3.30.70.120">
    <property type="match status" value="1"/>
</dbReference>
<dbReference type="SUPFAM" id="SSF54913">
    <property type="entry name" value="GlnB-like"/>
    <property type="match status" value="1"/>
</dbReference>
<dbReference type="InterPro" id="IPR015867">
    <property type="entry name" value="N-reg_PII/ATP_PRibTrfase_C"/>
</dbReference>
<sequence>MDFKLLMVFVDQDKTDRVLNAARKAGATGATIINNAQGQGLRPHLTFFGLEFMAARSVLLILVEARRSSEVLEAVSQAGGLDESLDTGIALELDVNRALGLSEHIKALSKEYPLS</sequence>
<name>A0ABS9P6B4_9GAMM</name>
<evidence type="ECO:0000313" key="1">
    <source>
        <dbReference type="EMBL" id="MCG6657294.1"/>
    </source>
</evidence>
<proteinExistence type="predicted"/>
<dbReference type="InterPro" id="IPR002187">
    <property type="entry name" value="N-reg_PII"/>
</dbReference>
<dbReference type="PROSITE" id="PS51343">
    <property type="entry name" value="PII_GLNB_DOM"/>
    <property type="match status" value="1"/>
</dbReference>
<dbReference type="EMBL" id="JABFUC010000004">
    <property type="protein sequence ID" value="MCG6657294.1"/>
    <property type="molecule type" value="Genomic_DNA"/>
</dbReference>